<accession>A0A918TUL3</accession>
<dbReference type="AlphaFoldDB" id="A0A918TUL3"/>
<protein>
    <submittedName>
        <fullName evidence="1">SAM-dependent methyltransferase</fullName>
    </submittedName>
</protein>
<keyword evidence="1" id="KW-0489">Methyltransferase</keyword>
<dbReference type="InterPro" id="IPR029063">
    <property type="entry name" value="SAM-dependent_MTases_sf"/>
</dbReference>
<evidence type="ECO:0000313" key="1">
    <source>
        <dbReference type="EMBL" id="GHC64035.1"/>
    </source>
</evidence>
<dbReference type="GO" id="GO:0032259">
    <property type="term" value="P:methylation"/>
    <property type="evidence" value="ECO:0007669"/>
    <property type="project" value="UniProtKB-KW"/>
</dbReference>
<dbReference type="GO" id="GO:0008168">
    <property type="term" value="F:methyltransferase activity"/>
    <property type="evidence" value="ECO:0007669"/>
    <property type="project" value="UniProtKB-KW"/>
</dbReference>
<dbReference type="CDD" id="cd02440">
    <property type="entry name" value="AdoMet_MTases"/>
    <property type="match status" value="1"/>
</dbReference>
<dbReference type="PANTHER" id="PTHR35276:SF1">
    <property type="entry name" value="TRNA (MNM(5)S(2)U34)-METHYLTRANSFERASE, CHLOROPLASTIC"/>
    <property type="match status" value="1"/>
</dbReference>
<reference evidence="1" key="1">
    <citation type="journal article" date="2014" name="Int. J. Syst. Evol. Microbiol.">
        <title>Complete genome sequence of Corynebacterium casei LMG S-19264T (=DSM 44701T), isolated from a smear-ripened cheese.</title>
        <authorList>
            <consortium name="US DOE Joint Genome Institute (JGI-PGF)"/>
            <person name="Walter F."/>
            <person name="Albersmeier A."/>
            <person name="Kalinowski J."/>
            <person name="Ruckert C."/>
        </authorList>
    </citation>
    <scope>NUCLEOTIDE SEQUENCE</scope>
    <source>
        <strain evidence="1">KCTC 12988</strain>
    </source>
</reference>
<dbReference type="PANTHER" id="PTHR35276">
    <property type="entry name" value="S-ADENOSYL-L-METHIONINE-DEPENDENT METHYLTRANSFERASES SUPERFAMILY PROTEIN"/>
    <property type="match status" value="1"/>
</dbReference>
<proteinExistence type="predicted"/>
<name>A0A918TUL3_9BACT</name>
<dbReference type="RefSeq" id="WP_189572873.1">
    <property type="nucleotide sequence ID" value="NZ_BMXI01000017.1"/>
</dbReference>
<keyword evidence="1" id="KW-0808">Transferase</keyword>
<dbReference type="InterPro" id="IPR010719">
    <property type="entry name" value="MnmM_MeTrfase"/>
</dbReference>
<dbReference type="Proteomes" id="UP000644507">
    <property type="component" value="Unassembled WGS sequence"/>
</dbReference>
<organism evidence="1 2">
    <name type="scientific">Roseibacillus persicicus</name>
    <dbReference type="NCBI Taxonomy" id="454148"/>
    <lineage>
        <taxon>Bacteria</taxon>
        <taxon>Pseudomonadati</taxon>
        <taxon>Verrucomicrobiota</taxon>
        <taxon>Verrucomicrobiia</taxon>
        <taxon>Verrucomicrobiales</taxon>
        <taxon>Verrucomicrobiaceae</taxon>
        <taxon>Roseibacillus</taxon>
    </lineage>
</organism>
<comment type="caution">
    <text evidence="1">The sequence shown here is derived from an EMBL/GenBank/DDBJ whole genome shotgun (WGS) entry which is preliminary data.</text>
</comment>
<keyword evidence="2" id="KW-1185">Reference proteome</keyword>
<dbReference type="Gene3D" id="3.40.50.150">
    <property type="entry name" value="Vaccinia Virus protein VP39"/>
    <property type="match status" value="1"/>
</dbReference>
<evidence type="ECO:0000313" key="2">
    <source>
        <dbReference type="Proteomes" id="UP000644507"/>
    </source>
</evidence>
<dbReference type="EMBL" id="BMXI01000017">
    <property type="protein sequence ID" value="GHC64035.1"/>
    <property type="molecule type" value="Genomic_DNA"/>
</dbReference>
<reference evidence="1" key="2">
    <citation type="submission" date="2020-09" db="EMBL/GenBank/DDBJ databases">
        <authorList>
            <person name="Sun Q."/>
            <person name="Kim S."/>
        </authorList>
    </citation>
    <scope>NUCLEOTIDE SEQUENCE</scope>
    <source>
        <strain evidence="1">KCTC 12988</strain>
    </source>
</reference>
<dbReference type="SUPFAM" id="SSF53335">
    <property type="entry name" value="S-adenosyl-L-methionine-dependent methyltransferases"/>
    <property type="match status" value="1"/>
</dbReference>
<dbReference type="Pfam" id="PF06962">
    <property type="entry name" value="rRNA_methylase"/>
    <property type="match status" value="1"/>
</dbReference>
<sequence length="180" mass="19418">MTISDQAKEAIARVLEEGETAIDATMGNGWDTVFLAETVGPSGKVLAFDVQEAALKKTDKRLERAGVRERCQLVHQGHETMGEHVSGGVGAVMFNLGYLPYADRSVITTEGTTLRALQTAREILRPGGVIAIICYRGHPGGQDEARAVWQWVLAQSESLQVDAPKDFPVGDGPFLLALTK</sequence>
<gene>
    <name evidence="1" type="ORF">GCM10007100_34560</name>
</gene>